<sequence length="202" mass="22891">MPKLHQCTVCKKTFPRPSKLERHMRVHIGEQPFSCDTCEATFKDKRNLTYHERTHRGEKPLVCDICGRVFAHNSNFSRHKRVVHSDARPYSCETCGRAFKHTDYLKVHIKKCHQGSTTAVTTQSHKEPVGTVTSTTHTFSTGSTETSLSYVEADNGERVQMVTVLSGPILTTTLTQNEETIGFCESFDDFQENLVDTLPELQ</sequence>
<dbReference type="Pfam" id="PF00096">
    <property type="entry name" value="zf-C2H2"/>
    <property type="match status" value="3"/>
</dbReference>
<dbReference type="SUPFAM" id="SSF57667">
    <property type="entry name" value="beta-beta-alpha zinc fingers"/>
    <property type="match status" value="2"/>
</dbReference>
<feature type="domain" description="C2H2-type" evidence="5">
    <location>
        <begin position="33"/>
        <end position="60"/>
    </location>
</feature>
<feature type="domain" description="C2H2-type" evidence="5">
    <location>
        <begin position="61"/>
        <end position="89"/>
    </location>
</feature>
<dbReference type="PANTHER" id="PTHR23235:SF120">
    <property type="entry name" value="KRUPPEL-LIKE FACTOR 15"/>
    <property type="match status" value="1"/>
</dbReference>
<dbReference type="PROSITE" id="PS50157">
    <property type="entry name" value="ZINC_FINGER_C2H2_2"/>
    <property type="match status" value="4"/>
</dbReference>
<dbReference type="Pfam" id="PF13913">
    <property type="entry name" value="zf-C2HC_2"/>
    <property type="match status" value="1"/>
</dbReference>
<accession>A0ABY6H0Z2</accession>
<proteinExistence type="predicted"/>
<evidence type="ECO:0000256" key="4">
    <source>
        <dbReference type="PROSITE-ProRule" id="PRU00042"/>
    </source>
</evidence>
<evidence type="ECO:0000313" key="7">
    <source>
        <dbReference type="Proteomes" id="UP001163255"/>
    </source>
</evidence>
<gene>
    <name evidence="6" type="ORF">NX720_08535</name>
</gene>
<reference evidence="6" key="1">
    <citation type="submission" date="2022-10" db="EMBL/GenBank/DDBJ databases">
        <title>Completed Genome Sequence of two octocoral isolated bacterium, Endozoicomonas euniceicola EF212T and Endozoicomonas gorgoniicola PS125T.</title>
        <authorList>
            <person name="Chiou Y.-J."/>
            <person name="Chen Y.-H."/>
        </authorList>
    </citation>
    <scope>NUCLEOTIDE SEQUENCE</scope>
    <source>
        <strain evidence="6">EF212</strain>
    </source>
</reference>
<evidence type="ECO:0000256" key="1">
    <source>
        <dbReference type="ARBA" id="ARBA00022723"/>
    </source>
</evidence>
<keyword evidence="2 4" id="KW-0863">Zinc-finger</keyword>
<organism evidence="6 7">
    <name type="scientific">Endozoicomonas euniceicola</name>
    <dbReference type="NCBI Taxonomy" id="1234143"/>
    <lineage>
        <taxon>Bacteria</taxon>
        <taxon>Pseudomonadati</taxon>
        <taxon>Pseudomonadota</taxon>
        <taxon>Gammaproteobacteria</taxon>
        <taxon>Oceanospirillales</taxon>
        <taxon>Endozoicomonadaceae</taxon>
        <taxon>Endozoicomonas</taxon>
    </lineage>
</organism>
<keyword evidence="1" id="KW-0479">Metal-binding</keyword>
<feature type="domain" description="C2H2-type" evidence="5">
    <location>
        <begin position="5"/>
        <end position="32"/>
    </location>
</feature>
<dbReference type="InterPro" id="IPR013087">
    <property type="entry name" value="Znf_C2H2_type"/>
</dbReference>
<evidence type="ECO:0000256" key="3">
    <source>
        <dbReference type="ARBA" id="ARBA00022833"/>
    </source>
</evidence>
<evidence type="ECO:0000256" key="2">
    <source>
        <dbReference type="ARBA" id="ARBA00022771"/>
    </source>
</evidence>
<dbReference type="PROSITE" id="PS00028">
    <property type="entry name" value="ZINC_FINGER_C2H2_1"/>
    <property type="match status" value="4"/>
</dbReference>
<dbReference type="SMART" id="SM00355">
    <property type="entry name" value="ZnF_C2H2"/>
    <property type="match status" value="4"/>
</dbReference>
<protein>
    <submittedName>
        <fullName evidence="6">C2H2-type zinc finger protein</fullName>
    </submittedName>
</protein>
<name>A0ABY6H0Z2_9GAMM</name>
<dbReference type="Gene3D" id="3.30.160.60">
    <property type="entry name" value="Classic Zinc Finger"/>
    <property type="match status" value="4"/>
</dbReference>
<evidence type="ECO:0000259" key="5">
    <source>
        <dbReference type="PROSITE" id="PS50157"/>
    </source>
</evidence>
<dbReference type="EMBL" id="CP103300">
    <property type="protein sequence ID" value="UYM17936.1"/>
    <property type="molecule type" value="Genomic_DNA"/>
</dbReference>
<evidence type="ECO:0000313" key="6">
    <source>
        <dbReference type="EMBL" id="UYM17936.1"/>
    </source>
</evidence>
<keyword evidence="3" id="KW-0862">Zinc</keyword>
<feature type="domain" description="C2H2-type" evidence="5">
    <location>
        <begin position="90"/>
        <end position="118"/>
    </location>
</feature>
<dbReference type="RefSeq" id="WP_262600704.1">
    <property type="nucleotide sequence ID" value="NZ_CP103300.1"/>
</dbReference>
<dbReference type="PANTHER" id="PTHR23235">
    <property type="entry name" value="KRUEPPEL-LIKE TRANSCRIPTION FACTOR"/>
    <property type="match status" value="1"/>
</dbReference>
<keyword evidence="7" id="KW-1185">Reference proteome</keyword>
<dbReference type="InterPro" id="IPR036236">
    <property type="entry name" value="Znf_C2H2_sf"/>
</dbReference>
<dbReference type="Proteomes" id="UP001163255">
    <property type="component" value="Chromosome"/>
</dbReference>